<feature type="domain" description="RNA 2-O ribose methyltransferase substrate binding" evidence="4">
    <location>
        <begin position="7"/>
        <end position="83"/>
    </location>
</feature>
<accession>A0A0K1P5S9</accession>
<dbReference type="Gene3D" id="3.40.1280.10">
    <property type="match status" value="1"/>
</dbReference>
<dbReference type="STRING" id="216946.STURO_v1c00310"/>
<reference evidence="5 6" key="1">
    <citation type="journal article" date="2015" name="Genome Announc.">
        <title>Complete Genome Sequence of Spiroplasma turonicum Strain Tab4cT, a Parasite of a Horse Fly, Haematopota sp. (Diptera: Tabanidae).</title>
        <authorList>
            <person name="Davis R.E."/>
            <person name="Shao J."/>
            <person name="Zhao Y."/>
            <person name="Gasparich G.E."/>
            <person name="Gaynor B.J."/>
            <person name="Donofrio N."/>
        </authorList>
    </citation>
    <scope>NUCLEOTIDE SEQUENCE [LARGE SCALE GENOMIC DNA]</scope>
    <source>
        <strain evidence="5 6">Tab4c</strain>
    </source>
</reference>
<dbReference type="GO" id="GO:0006396">
    <property type="term" value="P:RNA processing"/>
    <property type="evidence" value="ECO:0007669"/>
    <property type="project" value="InterPro"/>
</dbReference>
<organism evidence="5 6">
    <name type="scientific">Spiroplasma turonicum</name>
    <dbReference type="NCBI Taxonomy" id="216946"/>
    <lineage>
        <taxon>Bacteria</taxon>
        <taxon>Bacillati</taxon>
        <taxon>Mycoplasmatota</taxon>
        <taxon>Mollicutes</taxon>
        <taxon>Entomoplasmatales</taxon>
        <taxon>Spiroplasmataceae</taxon>
        <taxon>Spiroplasma</taxon>
    </lineage>
</organism>
<dbReference type="InterPro" id="IPR029028">
    <property type="entry name" value="Alpha/beta_knot_MTases"/>
</dbReference>
<dbReference type="Pfam" id="PF08032">
    <property type="entry name" value="SpoU_sub_bind"/>
    <property type="match status" value="1"/>
</dbReference>
<dbReference type="SMART" id="SM00967">
    <property type="entry name" value="SpoU_sub_bind"/>
    <property type="match status" value="1"/>
</dbReference>
<dbReference type="GO" id="GO:0005829">
    <property type="term" value="C:cytosol"/>
    <property type="evidence" value="ECO:0007669"/>
    <property type="project" value="TreeGrafter"/>
</dbReference>
<evidence type="ECO:0000313" key="6">
    <source>
        <dbReference type="Proteomes" id="UP000067243"/>
    </source>
</evidence>
<dbReference type="RefSeq" id="WP_075047894.1">
    <property type="nucleotide sequence ID" value="NZ_CP012328.1"/>
</dbReference>
<dbReference type="InterPro" id="IPR029026">
    <property type="entry name" value="tRNA_m1G_MTases_N"/>
</dbReference>
<dbReference type="KEGG" id="stur:STURON_0031"/>
<keyword evidence="6" id="KW-1185">Reference proteome</keyword>
<dbReference type="Gene3D" id="3.30.1330.30">
    <property type="match status" value="1"/>
</dbReference>
<comment type="similarity">
    <text evidence="1">Belongs to the class IV-like SAM-binding methyltransferase superfamily. RNA methyltransferase TrmH family.</text>
</comment>
<protein>
    <submittedName>
        <fullName evidence="5">tRNA/rRNA methyltransferase</fullName>
    </submittedName>
</protein>
<dbReference type="EMBL" id="CP012328">
    <property type="protein sequence ID" value="AKU79277.1"/>
    <property type="molecule type" value="Genomic_DNA"/>
</dbReference>
<dbReference type="SUPFAM" id="SSF75217">
    <property type="entry name" value="alpha/beta knot"/>
    <property type="match status" value="1"/>
</dbReference>
<keyword evidence="2 5" id="KW-0489">Methyltransferase</keyword>
<evidence type="ECO:0000256" key="1">
    <source>
        <dbReference type="ARBA" id="ARBA00007228"/>
    </source>
</evidence>
<dbReference type="OrthoDB" id="9794400at2"/>
<proteinExistence type="inferred from homology"/>
<dbReference type="Pfam" id="PF00588">
    <property type="entry name" value="SpoU_methylase"/>
    <property type="match status" value="1"/>
</dbReference>
<dbReference type="InterPro" id="IPR001537">
    <property type="entry name" value="SpoU_MeTrfase"/>
</dbReference>
<dbReference type="InterPro" id="IPR029064">
    <property type="entry name" value="Ribosomal_eL30-like_sf"/>
</dbReference>
<dbReference type="PATRIC" id="fig|216946.3.peg.31"/>
<dbReference type="NCBIfam" id="TIGR00186">
    <property type="entry name" value="rRNA_methyl_3"/>
    <property type="match status" value="1"/>
</dbReference>
<keyword evidence="3 5" id="KW-0808">Transferase</keyword>
<dbReference type="InterPro" id="IPR004441">
    <property type="entry name" value="rRNA_MeTrfase_TrmH"/>
</dbReference>
<evidence type="ECO:0000259" key="4">
    <source>
        <dbReference type="SMART" id="SM00967"/>
    </source>
</evidence>
<dbReference type="GO" id="GO:0032259">
    <property type="term" value="P:methylation"/>
    <property type="evidence" value="ECO:0007669"/>
    <property type="project" value="UniProtKB-KW"/>
</dbReference>
<sequence length="245" mass="27644">MTKNDLIAYGKNVVENIIINRPKLIKRLFILKGNSFTPSIFSTIKKYNILWESLDKDIFIKMLVDKKSVHQGYLAILKDFEYAKFSLTENQNIKTILMLDKIHDPHNFGAIIRSSSLLGVDAIIMKDINQVDVTSSVIKASSGTIYNIPIIKVKNLSSSLDNLKKKGFWIYASALNEKSVSLNTINIYEKKVIILGNEGEGISNNLLNNSDFVFKIKTTNVIDSLNVSVACGIILYNFFINRTED</sequence>
<dbReference type="Proteomes" id="UP000067243">
    <property type="component" value="Chromosome"/>
</dbReference>
<evidence type="ECO:0000313" key="5">
    <source>
        <dbReference type="EMBL" id="AKU79277.1"/>
    </source>
</evidence>
<dbReference type="SUPFAM" id="SSF55315">
    <property type="entry name" value="L30e-like"/>
    <property type="match status" value="1"/>
</dbReference>
<evidence type="ECO:0000256" key="3">
    <source>
        <dbReference type="ARBA" id="ARBA00022679"/>
    </source>
</evidence>
<name>A0A0K1P5S9_9MOLU</name>
<dbReference type="CDD" id="cd18103">
    <property type="entry name" value="SpoU-like_RlmB"/>
    <property type="match status" value="1"/>
</dbReference>
<gene>
    <name evidence="5" type="ORF">STURON_0031</name>
</gene>
<dbReference type="PANTHER" id="PTHR46429">
    <property type="entry name" value="23S RRNA (GUANOSINE-2'-O-)-METHYLTRANSFERASE RLMB"/>
    <property type="match status" value="1"/>
</dbReference>
<dbReference type="GO" id="GO:0003723">
    <property type="term" value="F:RNA binding"/>
    <property type="evidence" value="ECO:0007669"/>
    <property type="project" value="InterPro"/>
</dbReference>
<dbReference type="AlphaFoldDB" id="A0A0K1P5S9"/>
<dbReference type="PANTHER" id="PTHR46429:SF1">
    <property type="entry name" value="23S RRNA (GUANOSINE-2'-O-)-METHYLTRANSFERASE RLMB"/>
    <property type="match status" value="1"/>
</dbReference>
<dbReference type="GO" id="GO:0008173">
    <property type="term" value="F:RNA methyltransferase activity"/>
    <property type="evidence" value="ECO:0007669"/>
    <property type="project" value="InterPro"/>
</dbReference>
<dbReference type="InterPro" id="IPR013123">
    <property type="entry name" value="SpoU_subst-bd"/>
</dbReference>
<evidence type="ECO:0000256" key="2">
    <source>
        <dbReference type="ARBA" id="ARBA00022603"/>
    </source>
</evidence>